<dbReference type="GO" id="GO:0005886">
    <property type="term" value="C:plasma membrane"/>
    <property type="evidence" value="ECO:0007669"/>
    <property type="project" value="UniProtKB-SubCell"/>
</dbReference>
<dbReference type="InterPro" id="IPR029020">
    <property type="entry name" value="Ammonium/urea_transptr"/>
</dbReference>
<feature type="transmembrane region" description="Helical" evidence="8">
    <location>
        <begin position="121"/>
        <end position="144"/>
    </location>
</feature>
<name>A0A7S0RME2_9CHLO</name>
<protein>
    <recommendedName>
        <fullName evidence="8">Ammonium transporter</fullName>
    </recommendedName>
</protein>
<organism evidence="10">
    <name type="scientific">Pyramimonas obovata</name>
    <dbReference type="NCBI Taxonomy" id="1411642"/>
    <lineage>
        <taxon>Eukaryota</taxon>
        <taxon>Viridiplantae</taxon>
        <taxon>Chlorophyta</taxon>
        <taxon>Pyramimonadophyceae</taxon>
        <taxon>Pyramimonadales</taxon>
        <taxon>Pyramimonadaceae</taxon>
        <taxon>Pyramimonas</taxon>
        <taxon>Pyramimonas incertae sedis</taxon>
    </lineage>
</organism>
<evidence type="ECO:0000256" key="1">
    <source>
        <dbReference type="ARBA" id="ARBA00004141"/>
    </source>
</evidence>
<evidence type="ECO:0000256" key="4">
    <source>
        <dbReference type="ARBA" id="ARBA00022692"/>
    </source>
</evidence>
<dbReference type="SUPFAM" id="SSF111352">
    <property type="entry name" value="Ammonium transporter"/>
    <property type="match status" value="1"/>
</dbReference>
<dbReference type="Pfam" id="PF00909">
    <property type="entry name" value="Ammonium_transp"/>
    <property type="match status" value="1"/>
</dbReference>
<comment type="subcellular location">
    <subcellularLocation>
        <location evidence="8">Cell membrane</location>
        <topology evidence="8">Multi-pass membrane protein</topology>
    </subcellularLocation>
    <subcellularLocation>
        <location evidence="1">Membrane</location>
        <topology evidence="1">Multi-pass membrane protein</topology>
    </subcellularLocation>
</comment>
<dbReference type="InterPro" id="IPR024041">
    <property type="entry name" value="NH4_transpt_AmtB-like_dom"/>
</dbReference>
<dbReference type="PANTHER" id="PTHR43029:SF10">
    <property type="entry name" value="AMMONIUM TRANSPORTER MEP2"/>
    <property type="match status" value="1"/>
</dbReference>
<feature type="transmembrane region" description="Helical" evidence="8">
    <location>
        <begin position="333"/>
        <end position="352"/>
    </location>
</feature>
<evidence type="ECO:0000259" key="9">
    <source>
        <dbReference type="Pfam" id="PF00909"/>
    </source>
</evidence>
<evidence type="ECO:0000313" key="10">
    <source>
        <dbReference type="EMBL" id="CAD8681557.1"/>
    </source>
</evidence>
<feature type="transmembrane region" description="Helical" evidence="8">
    <location>
        <begin position="455"/>
        <end position="477"/>
    </location>
</feature>
<feature type="transmembrane region" description="Helical" evidence="8">
    <location>
        <begin position="364"/>
        <end position="382"/>
    </location>
</feature>
<dbReference type="EMBL" id="HBFA01030838">
    <property type="protein sequence ID" value="CAD8681557.1"/>
    <property type="molecule type" value="Transcribed_RNA"/>
</dbReference>
<comment type="similarity">
    <text evidence="2 8">Belongs to the ammonia transporter channel (TC 1.A.11.2) family.</text>
</comment>
<sequence length="535" mass="55161">MATMMCAVPTLMPTAAKVGRQQTVRSRAVRVAAKPAVRQFVASAFRTNVLSKGAVAKRASVAVRAQAPVKADEAPAVQEAPVAKSAVAKVVPAVLAAAACLVAAGPASATAATVVAADTAWILTSSALVLFMTIPGLGAFYAGLVKKSSMVSVLMQCFACCCMISVMWYTVGYSLCFGAGNGFIGDFSNVFLKNVTTASVNGTIPEALWVLFQMTFAIITPALMIGSFVERMKFNAVMTYFALWMFAVYFPACHMVWGDGLMAQLGVLDFAGGIVVHITAGIGALVGCIELGKRKENVMAVNNLMLTCLGTGMLWVGWYGFNGGSAVAAGSGAAFAALATQISAATAACVWLLQDIKESGKSSLLGMCTGSIAGLAAVTPAAGFISPLGALCIGAISGVVCRFFSFTVKEHFDYDDSLDVFGVHGVGGFVGTILLGIFGNPFFGGFNNVPMLTQTGIQIAAALATTLYTAVASYACLKLTGLICGGIRVPDEAEVGGVDEYSHGEMIYVEEPPVLPTVSQAAPVPAPATTNIPAN</sequence>
<feature type="transmembrane region" description="Helical" evidence="8">
    <location>
        <begin position="241"/>
        <end position="258"/>
    </location>
</feature>
<feature type="domain" description="Ammonium transporter AmtB-like" evidence="9">
    <location>
        <begin position="120"/>
        <end position="508"/>
    </location>
</feature>
<keyword evidence="6 8" id="KW-0472">Membrane</keyword>
<dbReference type="PANTHER" id="PTHR43029">
    <property type="entry name" value="AMMONIUM TRANSPORTER MEP2"/>
    <property type="match status" value="1"/>
</dbReference>
<evidence type="ECO:0000256" key="8">
    <source>
        <dbReference type="RuleBase" id="RU362002"/>
    </source>
</evidence>
<dbReference type="InterPro" id="IPR001905">
    <property type="entry name" value="Ammonium_transpt"/>
</dbReference>
<accession>A0A7S0RME2</accession>
<feature type="transmembrane region" description="Helical" evidence="8">
    <location>
        <begin position="301"/>
        <end position="321"/>
    </location>
</feature>
<evidence type="ECO:0000256" key="2">
    <source>
        <dbReference type="ARBA" id="ARBA00005887"/>
    </source>
</evidence>
<gene>
    <name evidence="10" type="ORF">POBO1169_LOCUS15524</name>
</gene>
<dbReference type="GO" id="GO:0008519">
    <property type="term" value="F:ammonium channel activity"/>
    <property type="evidence" value="ECO:0007669"/>
    <property type="project" value="InterPro"/>
</dbReference>
<keyword evidence="3 8" id="KW-0813">Transport</keyword>
<dbReference type="AlphaFoldDB" id="A0A7S0RME2"/>
<evidence type="ECO:0000256" key="6">
    <source>
        <dbReference type="ARBA" id="ARBA00023136"/>
    </source>
</evidence>
<evidence type="ECO:0000256" key="7">
    <source>
        <dbReference type="ARBA" id="ARBA00023177"/>
    </source>
</evidence>
<evidence type="ECO:0000256" key="5">
    <source>
        <dbReference type="ARBA" id="ARBA00022989"/>
    </source>
</evidence>
<evidence type="ECO:0000256" key="3">
    <source>
        <dbReference type="ARBA" id="ARBA00022448"/>
    </source>
</evidence>
<keyword evidence="4 8" id="KW-0812">Transmembrane</keyword>
<feature type="transmembrane region" description="Helical" evidence="8">
    <location>
        <begin position="93"/>
        <end position="115"/>
    </location>
</feature>
<keyword evidence="7 8" id="KW-0924">Ammonia transport</keyword>
<feature type="transmembrane region" description="Helical" evidence="8">
    <location>
        <begin position="270"/>
        <end position="289"/>
    </location>
</feature>
<feature type="transmembrane region" description="Helical" evidence="8">
    <location>
        <begin position="388"/>
        <end position="408"/>
    </location>
</feature>
<feature type="transmembrane region" description="Helical" evidence="8">
    <location>
        <begin position="207"/>
        <end position="229"/>
    </location>
</feature>
<dbReference type="NCBIfam" id="TIGR00836">
    <property type="entry name" value="amt"/>
    <property type="match status" value="1"/>
</dbReference>
<reference evidence="10" key="1">
    <citation type="submission" date="2021-01" db="EMBL/GenBank/DDBJ databases">
        <authorList>
            <person name="Corre E."/>
            <person name="Pelletier E."/>
            <person name="Niang G."/>
            <person name="Scheremetjew M."/>
            <person name="Finn R."/>
            <person name="Kale V."/>
            <person name="Holt S."/>
            <person name="Cochrane G."/>
            <person name="Meng A."/>
            <person name="Brown T."/>
            <person name="Cohen L."/>
        </authorList>
    </citation>
    <scope>NUCLEOTIDE SEQUENCE</scope>
    <source>
        <strain evidence="10">CCMP722</strain>
    </source>
</reference>
<proteinExistence type="inferred from homology"/>
<keyword evidence="5 8" id="KW-1133">Transmembrane helix</keyword>
<feature type="transmembrane region" description="Helical" evidence="8">
    <location>
        <begin position="420"/>
        <end position="443"/>
    </location>
</feature>
<dbReference type="Gene3D" id="1.10.3430.10">
    <property type="entry name" value="Ammonium transporter AmtB like domains"/>
    <property type="match status" value="1"/>
</dbReference>